<reference evidence="3 4" key="1">
    <citation type="journal article" date="2010" name="Stand. Genomic Sci.">
        <title>Complete genome sequence of Spirosoma linguale type strain (1).</title>
        <authorList>
            <person name="Lail K."/>
            <person name="Sikorski J."/>
            <person name="Saunders E."/>
            <person name="Lapidus A."/>
            <person name="Glavina Del Rio T."/>
            <person name="Copeland A."/>
            <person name="Tice H."/>
            <person name="Cheng J.-F."/>
            <person name="Lucas S."/>
            <person name="Nolan M."/>
            <person name="Bruce D."/>
            <person name="Goodwin L."/>
            <person name="Pitluck S."/>
            <person name="Ivanova N."/>
            <person name="Mavromatis K."/>
            <person name="Ovchinnikova G."/>
            <person name="Pati A."/>
            <person name="Chen A."/>
            <person name="Palaniappan K."/>
            <person name="Land M."/>
            <person name="Hauser L."/>
            <person name="Chang Y.-J."/>
            <person name="Jeffries C.D."/>
            <person name="Chain P."/>
            <person name="Brettin T."/>
            <person name="Detter J.C."/>
            <person name="Schuetze A."/>
            <person name="Rohde M."/>
            <person name="Tindall B.J."/>
            <person name="Goeker M."/>
            <person name="Bristow J."/>
            <person name="Eisen J.A."/>
            <person name="Markowitz V."/>
            <person name="Hugenholtz P."/>
            <person name="Kyrpides N.C."/>
            <person name="Klenk H.-P."/>
            <person name="Chen F."/>
        </authorList>
    </citation>
    <scope>NUCLEOTIDE SEQUENCE [LARGE SCALE GENOMIC DNA]</scope>
    <source>
        <strain evidence="4">ATCC 33905 / DSM 74 / LMG 10896 / Claus 1</strain>
    </source>
</reference>
<dbReference type="InterPro" id="IPR025161">
    <property type="entry name" value="IS402-like_dom"/>
</dbReference>
<organism evidence="3 4">
    <name type="scientific">Spirosoma linguale (strain ATCC 33905 / DSM 74 / LMG 10896 / Claus 1)</name>
    <dbReference type="NCBI Taxonomy" id="504472"/>
    <lineage>
        <taxon>Bacteria</taxon>
        <taxon>Pseudomonadati</taxon>
        <taxon>Bacteroidota</taxon>
        <taxon>Cytophagia</taxon>
        <taxon>Cytophagales</taxon>
        <taxon>Cytophagaceae</taxon>
        <taxon>Spirosoma</taxon>
    </lineage>
</organism>
<keyword evidence="3" id="KW-0614">Plasmid</keyword>
<keyword evidence="4" id="KW-1185">Reference proteome</keyword>
<dbReference type="Pfam" id="PF13340">
    <property type="entry name" value="DUF4096"/>
    <property type="match status" value="1"/>
</dbReference>
<proteinExistence type="predicted"/>
<dbReference type="HOGENOM" id="CLU_055261_0_0_10"/>
<name>D2QVV3_SPILD</name>
<gene>
    <name evidence="3" type="ordered locus">Slin_6992</name>
</gene>
<feature type="domain" description="Transposase IS4-like" evidence="1">
    <location>
        <begin position="93"/>
        <end position="243"/>
    </location>
</feature>
<dbReference type="PANTHER" id="PTHR30007:SF0">
    <property type="entry name" value="TRANSPOSASE"/>
    <property type="match status" value="1"/>
</dbReference>
<evidence type="ECO:0000259" key="2">
    <source>
        <dbReference type="Pfam" id="PF13340"/>
    </source>
</evidence>
<evidence type="ECO:0000313" key="4">
    <source>
        <dbReference type="Proteomes" id="UP000002028"/>
    </source>
</evidence>
<dbReference type="AlphaFoldDB" id="D2QVV3"/>
<accession>D2QVV3</accession>
<dbReference type="GO" id="GO:0006313">
    <property type="term" value="P:DNA transposition"/>
    <property type="evidence" value="ECO:0007669"/>
    <property type="project" value="InterPro"/>
</dbReference>
<feature type="domain" description="Insertion element IS402-like" evidence="2">
    <location>
        <begin position="8"/>
        <end position="76"/>
    </location>
</feature>
<protein>
    <submittedName>
        <fullName evidence="3">Transposase IS4 family protein</fullName>
    </submittedName>
</protein>
<dbReference type="GO" id="GO:0003677">
    <property type="term" value="F:DNA binding"/>
    <property type="evidence" value="ECO:0007669"/>
    <property type="project" value="InterPro"/>
</dbReference>
<dbReference type="KEGG" id="sli:Slin_6992"/>
<dbReference type="NCBIfam" id="NF033580">
    <property type="entry name" value="transpos_IS5_3"/>
    <property type="match status" value="1"/>
</dbReference>
<evidence type="ECO:0000313" key="3">
    <source>
        <dbReference type="EMBL" id="ADB42935.1"/>
    </source>
</evidence>
<dbReference type="RefSeq" id="WP_012931412.1">
    <property type="nucleotide sequence ID" value="NC_013733.1"/>
</dbReference>
<evidence type="ECO:0000259" key="1">
    <source>
        <dbReference type="Pfam" id="PF01609"/>
    </source>
</evidence>
<dbReference type="Proteomes" id="UP000002028">
    <property type="component" value="Plasmid pSLIN03"/>
</dbReference>
<dbReference type="EMBL" id="CP001772">
    <property type="protein sequence ID" value="ADB42935.1"/>
    <property type="molecule type" value="Genomic_DNA"/>
</dbReference>
<dbReference type="InterPro" id="IPR002559">
    <property type="entry name" value="Transposase_11"/>
</dbReference>
<dbReference type="GO" id="GO:0004803">
    <property type="term" value="F:transposase activity"/>
    <property type="evidence" value="ECO:0007669"/>
    <property type="project" value="InterPro"/>
</dbReference>
<dbReference type="Pfam" id="PF01609">
    <property type="entry name" value="DDE_Tnp_1"/>
    <property type="match status" value="1"/>
</dbReference>
<geneLocation type="plasmid" evidence="3 4">
    <name>pSLIN03</name>
</geneLocation>
<dbReference type="PANTHER" id="PTHR30007">
    <property type="entry name" value="PHP DOMAIN PROTEIN"/>
    <property type="match status" value="1"/>
</dbReference>
<sequence length="259" mass="30760">MTKQWGPLTDYQWAAISPFFNLRRKRKHNLRKILDCILWLLRTGSQWRNIHPDWLPWQAVYYYFDQWKKANLFERINARLNQLDRQQQGREPLPSVLCIDTQSVKLSPMIYEHRGLDAHKLVNGRKRTFVVDTQGRLWVADIDAANRADGSLAVPLVQHILWRCGERLEKVFGDQAYNGVFAAELADWRIDFEKASRPESARGFVPIAKRWVVERSISWTNFFRRLVKDYEYTISSSVNWLYLANIQIMLQRIQHKNQT</sequence>